<dbReference type="OrthoDB" id="5631790at2"/>
<organism evidence="1 2">
    <name type="scientific">Legionella hackeliae</name>
    <dbReference type="NCBI Taxonomy" id="449"/>
    <lineage>
        <taxon>Bacteria</taxon>
        <taxon>Pseudomonadati</taxon>
        <taxon>Pseudomonadota</taxon>
        <taxon>Gammaproteobacteria</taxon>
        <taxon>Legionellales</taxon>
        <taxon>Legionellaceae</taxon>
        <taxon>Legionella</taxon>
    </lineage>
</organism>
<reference evidence="2" key="1">
    <citation type="submission" date="2014-09" db="EMBL/GenBank/DDBJ databases">
        <authorList>
            <person name="Gomez-Valero L."/>
        </authorList>
    </citation>
    <scope>NUCLEOTIDE SEQUENCE [LARGE SCALE GENOMIC DNA]</scope>
    <source>
        <strain evidence="2">ATCC35250</strain>
    </source>
</reference>
<evidence type="ECO:0000313" key="2">
    <source>
        <dbReference type="Proteomes" id="UP000032803"/>
    </source>
</evidence>
<dbReference type="STRING" id="449.LHA_2782"/>
<dbReference type="Proteomes" id="UP000032803">
    <property type="component" value="Chromosome I"/>
</dbReference>
<evidence type="ECO:0000313" key="1">
    <source>
        <dbReference type="EMBL" id="CEK11782.1"/>
    </source>
</evidence>
<dbReference type="AlphaFoldDB" id="A0A0A8UXD5"/>
<dbReference type="HOGENOM" id="CLU_295568_0_0_6"/>
<proteinExistence type="predicted"/>
<dbReference type="KEGG" id="lha:LHA_2782"/>
<dbReference type="RefSeq" id="WP_045106913.1">
    <property type="nucleotide sequence ID" value="NZ_LN681225.1"/>
</dbReference>
<gene>
    <name evidence="1" type="ORF">LHA_2782</name>
</gene>
<name>A0A0A8UXD5_LEGHA</name>
<dbReference type="EMBL" id="LN681225">
    <property type="protein sequence ID" value="CEK11782.1"/>
    <property type="molecule type" value="Genomic_DNA"/>
</dbReference>
<accession>A0A0A8UXD5</accession>
<protein>
    <submittedName>
        <fullName evidence="1">Uncharacterized protein</fullName>
    </submittedName>
</protein>
<keyword evidence="2" id="KW-1185">Reference proteome</keyword>
<sequence>MLVSRVYEFIEAIKKIKHSLDNVDKELLHAFQEKFPSRLDSAAKTLPTSESLVTEEEIQWLQERFAQRWDAIADKPDDYTFDPRGKNAPWVLLAKELAQSLKKPYLMILIPKLSTIDPEKFSRLEQDQDPRSIYLSDDGKTWHRIQGLFERLQQPSAVFSTYDLKKIKPRALTLREMFRIRSKKGEELAKEIHNETYANFWDYIIRRVAPTWQQKGKCPDHLLPQLLEVVELYFSAKASNQDLQEFKKKLKNLIIDLETCPLEDINHFYGIEIYGKEHNHYLVDVLLDCFEESCSLEEKLADVARWLCRYDPTLVSKCKNLIPVYKILKVGEYFDVTHLSQLLAKLDSNVVGITPKVQELIAKISTTGVIPNGAISKEIILEIRKLYALRWQSIKDTPNDYLRKSNEENRSWIRLAQYLAGAGYIEPNYYKLLIPTLTLDIDPITREIQTNYPLTRFILSEDEKELIYLPNCIGQHQSNGTFYHFSGNRFRTLTSKELERLPFAESQFYEYYAQFIATEEECLPIKRSTVMALKDLVNGTLNPYALRLGHNITKDQERIAEEAYFKFFEVLNNLPSDELARLYAHTVIWRGQKRSVHEILKEVQLNETPKKFEHENTGRPDNPDSTKVESMIERNSSNHQEVVTEPKVVIAPPKQRECIALASQYFLKLVCDYAPDTLFTSDIHNISLAALEEMRLCSAQRVFRDWDNIDDKEATRRALTILVALITHNFSYLVGTSTSLQFWDQKNSITATGKELFKALEYALENGDFSKIRFIYTYRIRNIVAKALAQKDIITSFTRYEDTLDWLKSIKDESMFDPKNQVYFDPEILLAVLTPLAEKFNEKSRLLIEGFLDQLVKTRMQSENQYLQWVRINVEFNKLLNNKGLPLKTRDSMLSALRSNNQALNSSDLNSTFVRFLTQRLASIAMRKTKRQGIFDTNPGQFGANYHQAKEYFEQYVSTVVASGTNELSISEIVNQLKTKSMIISNGVMMQYLESITKSIPILHSGQDLMSTEPVTLGLTRLF</sequence>